<keyword evidence="5 7" id="KW-0413">Isomerase</keyword>
<accession>A0A7T4QZ67</accession>
<feature type="active site" evidence="7">
    <location>
        <position position="377"/>
    </location>
</feature>
<proteinExistence type="inferred from homology"/>
<feature type="active site" evidence="7">
    <location>
        <position position="505"/>
    </location>
</feature>
<dbReference type="Gene3D" id="1.10.1390.10">
    <property type="match status" value="1"/>
</dbReference>
<keyword evidence="7" id="KW-0963">Cytoplasm</keyword>
<dbReference type="InterPro" id="IPR035482">
    <property type="entry name" value="SIS_PGI_2"/>
</dbReference>
<dbReference type="RefSeq" id="WP_198568999.1">
    <property type="nucleotide sequence ID" value="NZ_CP066167.1"/>
</dbReference>
<dbReference type="InterPro" id="IPR035476">
    <property type="entry name" value="SIS_PGI_1"/>
</dbReference>
<dbReference type="HAMAP" id="MF_00473">
    <property type="entry name" value="G6P_isomerase"/>
    <property type="match status" value="1"/>
</dbReference>
<dbReference type="Gene3D" id="3.40.50.10490">
    <property type="entry name" value="Glucose-6-phosphate isomerase like protein, domain 1"/>
    <property type="match status" value="2"/>
</dbReference>
<dbReference type="InterPro" id="IPR046348">
    <property type="entry name" value="SIS_dom_sf"/>
</dbReference>
<comment type="subcellular location">
    <subcellularLocation>
        <location evidence="7">Cytoplasm</location>
    </subcellularLocation>
</comment>
<dbReference type="GO" id="GO:0005829">
    <property type="term" value="C:cytosol"/>
    <property type="evidence" value="ECO:0007669"/>
    <property type="project" value="TreeGrafter"/>
</dbReference>
<evidence type="ECO:0000256" key="6">
    <source>
        <dbReference type="ARBA" id="ARBA00029321"/>
    </source>
</evidence>
<protein>
    <recommendedName>
        <fullName evidence="7">Glucose-6-phosphate isomerase</fullName>
        <shortName evidence="7">GPI</shortName>
        <ecNumber evidence="7">5.3.1.9</ecNumber>
    </recommendedName>
    <alternativeName>
        <fullName evidence="7">Phosphoglucose isomerase</fullName>
        <shortName evidence="7">PGI</shortName>
    </alternativeName>
    <alternativeName>
        <fullName evidence="7">Phosphohexose isomerase</fullName>
        <shortName evidence="7">PHI</shortName>
    </alternativeName>
</protein>
<keyword evidence="3 7" id="KW-0312">Gluconeogenesis</keyword>
<dbReference type="GO" id="GO:0006096">
    <property type="term" value="P:glycolytic process"/>
    <property type="evidence" value="ECO:0007669"/>
    <property type="project" value="UniProtKB-UniRule"/>
</dbReference>
<sequence>MPQLDGSVFDQLHSLAQSSRNQSLAGRFADDPERAARYSAQVGPLYVDYAKHHLDPTILSTLLTLAEQAELPARFADMATGALLNNTEERPVNYPQLRRQGAEGDGNGDIGAMFGTMERLVTAVRTAQWRGPSGKPYRHVVNIGIGGSDFGPRLLCDALPTSATGGDLTSHFVANIDPDCIERVLSELPLDQTLFIVASKSFSTQETQYNAQHAMAALKQLRGTDSVADQFIAVTAKPSAAAALGIPEAQIVAVPDWVGGRFSLWSGFGIAIALSKGMAVFRQVLQGGALVDDHVASTPLKDNIPALLGLLDVWYRNGWDCSSQVVLPYSHRLALLPTYLQQLFMESAGKSVAADGTPLAVASGNVLWGSEGTNGQHSFHQLLHQGSDMIPADFIASVTPPAGGEAGHAALLANCFAQSLVLMEGQDPSALAEKLCDEGLEPEAAMQLARHKAMPGNRPSTTILLENQGPQALGALIALYEYRLLTASFIWGLNPFDQWGVELGKQVGKQLLSAIDSGDLPQNLDSSTRNLMEKMKAGR</sequence>
<dbReference type="PANTHER" id="PTHR11469">
    <property type="entry name" value="GLUCOSE-6-PHOSPHATE ISOMERASE"/>
    <property type="match status" value="1"/>
</dbReference>
<reference evidence="9 10" key="1">
    <citation type="submission" date="2020-12" db="EMBL/GenBank/DDBJ databases">
        <authorList>
            <person name="Shan Y."/>
        </authorList>
    </citation>
    <scope>NUCLEOTIDE SEQUENCE [LARGE SCALE GENOMIC DNA]</scope>
    <source>
        <strain evidence="10">csc3.9</strain>
    </source>
</reference>
<gene>
    <name evidence="7 9" type="primary">pgi</name>
    <name evidence="9" type="ORF">I6N98_14185</name>
</gene>
<dbReference type="NCBIfam" id="NF001211">
    <property type="entry name" value="PRK00179.1"/>
    <property type="match status" value="1"/>
</dbReference>
<dbReference type="EC" id="5.3.1.9" evidence="7"/>
<dbReference type="UniPathway" id="UPA00138"/>
<dbReference type="InterPro" id="IPR018189">
    <property type="entry name" value="Phosphoglucose_isomerase_CS"/>
</dbReference>
<dbReference type="EMBL" id="CP066167">
    <property type="protein sequence ID" value="QQD17499.1"/>
    <property type="molecule type" value="Genomic_DNA"/>
</dbReference>
<dbReference type="GO" id="GO:0048029">
    <property type="term" value="F:monosaccharide binding"/>
    <property type="evidence" value="ECO:0007669"/>
    <property type="project" value="TreeGrafter"/>
</dbReference>
<dbReference type="PRINTS" id="PR00662">
    <property type="entry name" value="G6PISOMERASE"/>
</dbReference>
<dbReference type="Proteomes" id="UP000596063">
    <property type="component" value="Chromosome"/>
</dbReference>
<comment type="function">
    <text evidence="7">Catalyzes the reversible isomerization of glucose-6-phosphate to fructose-6-phosphate.</text>
</comment>
<organism evidence="9 10">
    <name type="scientific">Spongiibacter nanhainus</name>
    <dbReference type="NCBI Taxonomy" id="2794344"/>
    <lineage>
        <taxon>Bacteria</taxon>
        <taxon>Pseudomonadati</taxon>
        <taxon>Pseudomonadota</taxon>
        <taxon>Gammaproteobacteria</taxon>
        <taxon>Cellvibrionales</taxon>
        <taxon>Spongiibacteraceae</taxon>
        <taxon>Spongiibacter</taxon>
    </lineage>
</organism>
<evidence type="ECO:0000256" key="4">
    <source>
        <dbReference type="ARBA" id="ARBA00023152"/>
    </source>
</evidence>
<dbReference type="KEGG" id="snan:I6N98_14185"/>
<dbReference type="SUPFAM" id="SSF53697">
    <property type="entry name" value="SIS domain"/>
    <property type="match status" value="1"/>
</dbReference>
<dbReference type="Pfam" id="PF00342">
    <property type="entry name" value="PGI"/>
    <property type="match status" value="1"/>
</dbReference>
<dbReference type="CDD" id="cd05015">
    <property type="entry name" value="SIS_PGI_1"/>
    <property type="match status" value="1"/>
</dbReference>
<dbReference type="GO" id="GO:0006094">
    <property type="term" value="P:gluconeogenesis"/>
    <property type="evidence" value="ECO:0007669"/>
    <property type="project" value="UniProtKB-UniRule"/>
</dbReference>
<dbReference type="InterPro" id="IPR023096">
    <property type="entry name" value="G6P_Isomerase_C"/>
</dbReference>
<evidence type="ECO:0000256" key="2">
    <source>
        <dbReference type="ARBA" id="ARBA00006604"/>
    </source>
</evidence>
<comment type="pathway">
    <text evidence="1 7 8">Carbohydrate degradation; glycolysis; D-glyceraldehyde 3-phosphate and glycerone phosphate from D-glucose: step 2/4.</text>
</comment>
<dbReference type="AlphaFoldDB" id="A0A7T4QZ67"/>
<comment type="pathway">
    <text evidence="7">Carbohydrate biosynthesis; gluconeogenesis.</text>
</comment>
<evidence type="ECO:0000256" key="3">
    <source>
        <dbReference type="ARBA" id="ARBA00022432"/>
    </source>
</evidence>
<evidence type="ECO:0000256" key="7">
    <source>
        <dbReference type="HAMAP-Rule" id="MF_00473"/>
    </source>
</evidence>
<dbReference type="PROSITE" id="PS51463">
    <property type="entry name" value="P_GLUCOSE_ISOMERASE_3"/>
    <property type="match status" value="1"/>
</dbReference>
<feature type="active site" description="Proton donor" evidence="7">
    <location>
        <position position="346"/>
    </location>
</feature>
<dbReference type="CDD" id="cd05016">
    <property type="entry name" value="SIS_PGI_2"/>
    <property type="match status" value="1"/>
</dbReference>
<dbReference type="GO" id="GO:0097367">
    <property type="term" value="F:carbohydrate derivative binding"/>
    <property type="evidence" value="ECO:0007669"/>
    <property type="project" value="InterPro"/>
</dbReference>
<dbReference type="FunFam" id="3.40.50.10490:FF:000060">
    <property type="entry name" value="Glucose-6-phosphate isomerase"/>
    <property type="match status" value="1"/>
</dbReference>
<comment type="similarity">
    <text evidence="2 7 8">Belongs to the GPI family.</text>
</comment>
<comment type="catalytic activity">
    <reaction evidence="6 7 8">
        <text>alpha-D-glucose 6-phosphate = beta-D-fructose 6-phosphate</text>
        <dbReference type="Rhea" id="RHEA:11816"/>
        <dbReference type="ChEBI" id="CHEBI:57634"/>
        <dbReference type="ChEBI" id="CHEBI:58225"/>
        <dbReference type="EC" id="5.3.1.9"/>
    </reaction>
</comment>
<evidence type="ECO:0000313" key="9">
    <source>
        <dbReference type="EMBL" id="QQD17499.1"/>
    </source>
</evidence>
<evidence type="ECO:0000256" key="5">
    <source>
        <dbReference type="ARBA" id="ARBA00023235"/>
    </source>
</evidence>
<dbReference type="PROSITE" id="PS00174">
    <property type="entry name" value="P_GLUCOSE_ISOMERASE_2"/>
    <property type="match status" value="1"/>
</dbReference>
<dbReference type="GO" id="GO:0004347">
    <property type="term" value="F:glucose-6-phosphate isomerase activity"/>
    <property type="evidence" value="ECO:0007669"/>
    <property type="project" value="UniProtKB-UniRule"/>
</dbReference>
<evidence type="ECO:0000256" key="1">
    <source>
        <dbReference type="ARBA" id="ARBA00004926"/>
    </source>
</evidence>
<name>A0A7T4QZ67_9GAMM</name>
<evidence type="ECO:0000256" key="8">
    <source>
        <dbReference type="RuleBase" id="RU000612"/>
    </source>
</evidence>
<dbReference type="InterPro" id="IPR001672">
    <property type="entry name" value="G6P_Isomerase"/>
</dbReference>
<dbReference type="GO" id="GO:0051156">
    <property type="term" value="P:glucose 6-phosphate metabolic process"/>
    <property type="evidence" value="ECO:0007669"/>
    <property type="project" value="TreeGrafter"/>
</dbReference>
<keyword evidence="4 7" id="KW-0324">Glycolysis</keyword>
<evidence type="ECO:0000313" key="10">
    <source>
        <dbReference type="Proteomes" id="UP000596063"/>
    </source>
</evidence>
<keyword evidence="10" id="KW-1185">Reference proteome</keyword>
<dbReference type="PANTHER" id="PTHR11469:SF1">
    <property type="entry name" value="GLUCOSE-6-PHOSPHATE ISOMERASE"/>
    <property type="match status" value="1"/>
</dbReference>
<dbReference type="UniPathway" id="UPA00109">
    <property type="reaction ID" value="UER00181"/>
</dbReference>